<keyword evidence="6 7" id="KW-0408">Iron</keyword>
<evidence type="ECO:0000256" key="6">
    <source>
        <dbReference type="ARBA" id="ARBA00023004"/>
    </source>
</evidence>
<protein>
    <submittedName>
        <fullName evidence="9">Di-heme cytochrome c peroxidase</fullName>
    </submittedName>
</protein>
<dbReference type="InterPro" id="IPR009056">
    <property type="entry name" value="Cyt_c-like_dom"/>
</dbReference>
<evidence type="ECO:0000256" key="4">
    <source>
        <dbReference type="ARBA" id="ARBA00022729"/>
    </source>
</evidence>
<dbReference type="Proteomes" id="UP000001441">
    <property type="component" value="Chromosome"/>
</dbReference>
<dbReference type="GO" id="GO:0046872">
    <property type="term" value="F:metal ion binding"/>
    <property type="evidence" value="ECO:0007669"/>
    <property type="project" value="UniProtKB-KW"/>
</dbReference>
<dbReference type="Gene3D" id="1.10.760.10">
    <property type="entry name" value="Cytochrome c-like domain"/>
    <property type="match status" value="2"/>
</dbReference>
<dbReference type="SUPFAM" id="SSF46626">
    <property type="entry name" value="Cytochrome c"/>
    <property type="match status" value="2"/>
</dbReference>
<keyword evidence="4" id="KW-0732">Signal</keyword>
<evidence type="ECO:0000313" key="10">
    <source>
        <dbReference type="Proteomes" id="UP000001441"/>
    </source>
</evidence>
<evidence type="ECO:0000256" key="1">
    <source>
        <dbReference type="ARBA" id="ARBA00004196"/>
    </source>
</evidence>
<keyword evidence="3 7" id="KW-0479">Metal-binding</keyword>
<organism evidence="9 10">
    <name type="scientific">Allochromatium vinosum (strain ATCC 17899 / DSM 180 / NBRC 103801 / NCIMB 10441 / D)</name>
    <name type="common">Chromatium vinosum</name>
    <dbReference type="NCBI Taxonomy" id="572477"/>
    <lineage>
        <taxon>Bacteria</taxon>
        <taxon>Pseudomonadati</taxon>
        <taxon>Pseudomonadota</taxon>
        <taxon>Gammaproteobacteria</taxon>
        <taxon>Chromatiales</taxon>
        <taxon>Chromatiaceae</taxon>
        <taxon>Allochromatium</taxon>
    </lineage>
</organism>
<comment type="subcellular location">
    <subcellularLocation>
        <location evidence="1">Cell envelope</location>
    </subcellularLocation>
</comment>
<evidence type="ECO:0000259" key="8">
    <source>
        <dbReference type="PROSITE" id="PS51007"/>
    </source>
</evidence>
<dbReference type="Pfam" id="PF03150">
    <property type="entry name" value="CCP_MauG"/>
    <property type="match status" value="1"/>
</dbReference>
<dbReference type="GO" id="GO:0020037">
    <property type="term" value="F:heme binding"/>
    <property type="evidence" value="ECO:0007669"/>
    <property type="project" value="InterPro"/>
</dbReference>
<name>D3RUU1_ALLVD</name>
<dbReference type="GO" id="GO:0030313">
    <property type="term" value="C:cell envelope"/>
    <property type="evidence" value="ECO:0007669"/>
    <property type="project" value="UniProtKB-SubCell"/>
</dbReference>
<keyword evidence="5" id="KW-0560">Oxidoreductase</keyword>
<evidence type="ECO:0000256" key="3">
    <source>
        <dbReference type="ARBA" id="ARBA00022723"/>
    </source>
</evidence>
<dbReference type="InterPro" id="IPR036909">
    <property type="entry name" value="Cyt_c-like_dom_sf"/>
</dbReference>
<dbReference type="KEGG" id="alv:Alvin_0018"/>
<dbReference type="PANTHER" id="PTHR30600">
    <property type="entry name" value="CYTOCHROME C PEROXIDASE-RELATED"/>
    <property type="match status" value="1"/>
</dbReference>
<evidence type="ECO:0000256" key="7">
    <source>
        <dbReference type="PROSITE-ProRule" id="PRU00433"/>
    </source>
</evidence>
<proteinExistence type="predicted"/>
<gene>
    <name evidence="9" type="ordered locus">Alvin_0018</name>
</gene>
<keyword evidence="2 7" id="KW-0349">Heme</keyword>
<evidence type="ECO:0000313" key="9">
    <source>
        <dbReference type="EMBL" id="ADC60990.1"/>
    </source>
</evidence>
<dbReference type="InterPro" id="IPR051395">
    <property type="entry name" value="Cytochrome_c_Peroxidase/MauG"/>
</dbReference>
<keyword evidence="10" id="KW-1185">Reference proteome</keyword>
<dbReference type="eggNOG" id="COG1858">
    <property type="taxonomic scope" value="Bacteria"/>
</dbReference>
<dbReference type="PROSITE" id="PS51007">
    <property type="entry name" value="CYTC"/>
    <property type="match status" value="1"/>
</dbReference>
<dbReference type="InterPro" id="IPR004852">
    <property type="entry name" value="Di-haem_cyt_c_peroxidsae"/>
</dbReference>
<reference evidence="9 10" key="1">
    <citation type="journal article" date="2011" name="Stand. Genomic Sci.">
        <title>Complete genome sequence of Allochromatium vinosum DSM 180(T).</title>
        <authorList>
            <person name="Weissgerber T."/>
            <person name="Zigann R."/>
            <person name="Bruce D."/>
            <person name="Chang Y.J."/>
            <person name="Detter J.C."/>
            <person name="Han C."/>
            <person name="Hauser L."/>
            <person name="Jeffries C.D."/>
            <person name="Land M."/>
            <person name="Munk A.C."/>
            <person name="Tapia R."/>
            <person name="Dahl C."/>
        </authorList>
    </citation>
    <scope>NUCLEOTIDE SEQUENCE [LARGE SCALE GENOMIC DNA]</scope>
    <source>
        <strain evidence="10">ATCC 17899 / DSM 180 / NBRC 103801 / NCIMB 10441 / D</strain>
    </source>
</reference>
<feature type="domain" description="Cytochrome c" evidence="8">
    <location>
        <begin position="241"/>
        <end position="425"/>
    </location>
</feature>
<sequence length="433" mass="46910">MSRSGWEAILKPDDVLVNMIDEDGMQTTKRTKPIHSLTLAGLLAAAPIAQADADLVALGKALFFDATLSEPPGQSCASCHAPIAGWTSPDSALNAAGGVHEGAVAGRFGNRRPLMAAYASFSPPLHLDGEEDHFVGGNFWDGRATGWLLGHPTAEQAQGPFLNPVEQNLTDDAELVRRVCAGPSGGALRAWFGESACANPTDGFNAIAQALLAFESSPEMNAFSSKYDYHLKDPQRYPLTEQEQLGLMLFERKDKGNCAACHPHTPGSNGEPPLFTDFTYDNLGVGRNPDNPWYRQNERNPEGAAWRDPGLGGFLKTVPRFADRTGENLGKFKVPSLRNADLRPSEGFAKSYMHNGAHKSLEEVVHFYNTRDTKPVCERIDAPEPGQNCWPEPEIAANVNTDELGNLGLSAEEEAAIVAFMRTLNDGWSPPKD</sequence>
<accession>D3RUU1</accession>
<dbReference type="HOGENOM" id="CLU_034652_0_1_6"/>
<dbReference type="PANTHER" id="PTHR30600:SF10">
    <property type="entry name" value="BLL6722 PROTEIN"/>
    <property type="match status" value="1"/>
</dbReference>
<dbReference type="GO" id="GO:0009055">
    <property type="term" value="F:electron transfer activity"/>
    <property type="evidence" value="ECO:0007669"/>
    <property type="project" value="InterPro"/>
</dbReference>
<dbReference type="STRING" id="572477.Alvin_0018"/>
<dbReference type="GO" id="GO:0004130">
    <property type="term" value="F:cytochrome-c peroxidase activity"/>
    <property type="evidence" value="ECO:0007669"/>
    <property type="project" value="TreeGrafter"/>
</dbReference>
<evidence type="ECO:0000256" key="5">
    <source>
        <dbReference type="ARBA" id="ARBA00023002"/>
    </source>
</evidence>
<dbReference type="EMBL" id="CP001896">
    <property type="protein sequence ID" value="ADC60990.1"/>
    <property type="molecule type" value="Genomic_DNA"/>
</dbReference>
<evidence type="ECO:0000256" key="2">
    <source>
        <dbReference type="ARBA" id="ARBA00022617"/>
    </source>
</evidence>
<dbReference type="AlphaFoldDB" id="D3RUU1"/>
<keyword evidence="9" id="KW-0575">Peroxidase</keyword>